<dbReference type="Proteomes" id="UP000887229">
    <property type="component" value="Unassembled WGS sequence"/>
</dbReference>
<dbReference type="EMBL" id="MU251260">
    <property type="protein sequence ID" value="KAG9252795.1"/>
    <property type="molecule type" value="Genomic_DNA"/>
</dbReference>
<dbReference type="AlphaFoldDB" id="A0A9P8CN79"/>
<dbReference type="RefSeq" id="XP_046116719.1">
    <property type="nucleotide sequence ID" value="XM_046257974.1"/>
</dbReference>
<gene>
    <name evidence="1" type="ORF">F5Z01DRAFT_185830</name>
</gene>
<name>A0A9P8CN79_9HYPO</name>
<accession>A0A9P8CN79</accession>
<protein>
    <submittedName>
        <fullName evidence="1">Uncharacterized protein</fullName>
    </submittedName>
</protein>
<evidence type="ECO:0000313" key="2">
    <source>
        <dbReference type="Proteomes" id="UP000887229"/>
    </source>
</evidence>
<sequence length="225" mass="25643">MREMELGETSLIRALTLKAGPLRPHLHLPLDDDPKFNDLRVQPVLCVRVCVTSLSSLRNCHWTDRCHHVAQHESGCGSIAPFTTQLETSPQTVRRTEARSGLEHDIRRARKSSPQQLLLQRPRCLQAKGKKAWRELGLISQTEQFFARLSACRRQFCTNTVKRPAIGQCPVVPNLLELDPQSEQARHCAFTALRQPATSSCWARRRCWCFRRRDRPSSSRCVGAP</sequence>
<comment type="caution">
    <text evidence="1">The sequence shown here is derived from an EMBL/GenBank/DDBJ whole genome shotgun (WGS) entry which is preliminary data.</text>
</comment>
<keyword evidence="2" id="KW-1185">Reference proteome</keyword>
<proteinExistence type="predicted"/>
<reference evidence="1" key="1">
    <citation type="journal article" date="2021" name="IMA Fungus">
        <title>Genomic characterization of three marine fungi, including Emericellopsis atlantica sp. nov. with signatures of a generalist lifestyle and marine biomass degradation.</title>
        <authorList>
            <person name="Hagestad O.C."/>
            <person name="Hou L."/>
            <person name="Andersen J.H."/>
            <person name="Hansen E.H."/>
            <person name="Altermark B."/>
            <person name="Li C."/>
            <person name="Kuhnert E."/>
            <person name="Cox R.J."/>
            <person name="Crous P.W."/>
            <person name="Spatafora J.W."/>
            <person name="Lail K."/>
            <person name="Amirebrahimi M."/>
            <person name="Lipzen A."/>
            <person name="Pangilinan J."/>
            <person name="Andreopoulos W."/>
            <person name="Hayes R.D."/>
            <person name="Ng V."/>
            <person name="Grigoriev I.V."/>
            <person name="Jackson S.A."/>
            <person name="Sutton T.D.S."/>
            <person name="Dobson A.D.W."/>
            <person name="Rama T."/>
        </authorList>
    </citation>
    <scope>NUCLEOTIDE SEQUENCE</scope>
    <source>
        <strain evidence="1">TS7</strain>
    </source>
</reference>
<evidence type="ECO:0000313" key="1">
    <source>
        <dbReference type="EMBL" id="KAG9252795.1"/>
    </source>
</evidence>
<organism evidence="1 2">
    <name type="scientific">Emericellopsis atlantica</name>
    <dbReference type="NCBI Taxonomy" id="2614577"/>
    <lineage>
        <taxon>Eukaryota</taxon>
        <taxon>Fungi</taxon>
        <taxon>Dikarya</taxon>
        <taxon>Ascomycota</taxon>
        <taxon>Pezizomycotina</taxon>
        <taxon>Sordariomycetes</taxon>
        <taxon>Hypocreomycetidae</taxon>
        <taxon>Hypocreales</taxon>
        <taxon>Bionectriaceae</taxon>
        <taxon>Emericellopsis</taxon>
    </lineage>
</organism>
<dbReference type="GeneID" id="70288877"/>